<sequence>MKRLLTDIPQQIIHKNDLVLTPLKRSHATPSLNPALPNPNYFIQNIYQQVPGASQDNHILHSSNQLGSSDFNQSSYQEDNSALTTGGLGIQFHPRPTFYRPTGDSFIYKQMPSFNRISFEDVIEANREEALEGRTVPKYRHTAAQNGQIFEYSNNNTGAEQQLNRAAAISYSAGGSAVLPGHPTGQHTTQQMQPLIVGAQPQDTSAFLSMTRQPHPFSALADQSMDGGFSEETTGFTSRRRNALESMSEIPLGGAVDGCSVLSSSNLLLQQSQQIPSATSCEVASWATSVSGGQQATRRNLPFFGRRSVVEDDDFFRQRCTEEAPYGAPLSTFQEGGCQFQQEKYSAAAFDYNNCDAAVGVDENFPLLAESNLGELPHDYSMQSAQVGSNEDGMSVSSRVPSTGGIKRALKISSKQGTPIGRKSVNVGESVTLKLKKHSSKTSAQGDKTTKSIHRKNKALRVFEEGASVSMDDIDSSSPQSPTSLGTATFVPGSSTQILGVRAHAPSNLMITRPTSLSITKDALRTLPKAHGMSVATSSHVETSSDQEMTKADENAEDDFLTKHMIGPITAQERLEKVMRYIYKKQNKSTMKKFCYKCRKQVAEKRLRIKGRFVTRQQAFEILGITYDELKSNEIIQKLLESHASFLDQQAAQGNTSQGLGMFQLNSLFESEGGKKQIKIRNFQALIDDSYNHQSKAQANGGASSSSMMFGSNAFALQRLASLKQDGTPTASSNAVPEELLRQIHLNLRISTTQGPSSESSTGGGGTSVTKVLISGDSHSSSFLSAAASGGSMFFEDQPLKFSSLRGFENYYVQPLFKVERLIDPKRF</sequence>
<dbReference type="InterPro" id="IPR010402">
    <property type="entry name" value="CCT_domain"/>
</dbReference>
<dbReference type="AlphaFoldDB" id="A0A8J8P0A6"/>
<evidence type="ECO:0000256" key="3">
    <source>
        <dbReference type="SAM" id="MobiDB-lite"/>
    </source>
</evidence>
<feature type="region of interest" description="Disordered" evidence="3">
    <location>
        <begin position="531"/>
        <end position="550"/>
    </location>
</feature>
<feature type="domain" description="CCT" evidence="4">
    <location>
        <begin position="574"/>
        <end position="616"/>
    </location>
</feature>
<dbReference type="PANTHER" id="PTHR31319:SF77">
    <property type="entry name" value="ZINC FINGER PROTEIN CONSTANS-LIKE 4"/>
    <property type="match status" value="1"/>
</dbReference>
<organism evidence="5 6">
    <name type="scientific">Halteria grandinella</name>
    <dbReference type="NCBI Taxonomy" id="5974"/>
    <lineage>
        <taxon>Eukaryota</taxon>
        <taxon>Sar</taxon>
        <taxon>Alveolata</taxon>
        <taxon>Ciliophora</taxon>
        <taxon>Intramacronucleata</taxon>
        <taxon>Spirotrichea</taxon>
        <taxon>Stichotrichia</taxon>
        <taxon>Sporadotrichida</taxon>
        <taxon>Halteriidae</taxon>
        <taxon>Halteria</taxon>
    </lineage>
</organism>
<name>A0A8J8P0A6_HALGN</name>
<gene>
    <name evidence="5" type="ORF">FGO68_gene9165</name>
</gene>
<keyword evidence="6" id="KW-1185">Reference proteome</keyword>
<accession>A0A8J8P0A6</accession>
<evidence type="ECO:0000256" key="1">
    <source>
        <dbReference type="ARBA" id="ARBA00004123"/>
    </source>
</evidence>
<dbReference type="Proteomes" id="UP000785679">
    <property type="component" value="Unassembled WGS sequence"/>
</dbReference>
<dbReference type="EMBL" id="RRYP01002698">
    <property type="protein sequence ID" value="TNV84508.1"/>
    <property type="molecule type" value="Genomic_DNA"/>
</dbReference>
<dbReference type="GO" id="GO:0005634">
    <property type="term" value="C:nucleus"/>
    <property type="evidence" value="ECO:0007669"/>
    <property type="project" value="UniProtKB-SubCell"/>
</dbReference>
<dbReference type="OrthoDB" id="294339at2759"/>
<feature type="region of interest" description="Disordered" evidence="3">
    <location>
        <begin position="752"/>
        <end position="771"/>
    </location>
</feature>
<dbReference type="PROSITE" id="PS51017">
    <property type="entry name" value="CCT"/>
    <property type="match status" value="1"/>
</dbReference>
<evidence type="ECO:0000259" key="4">
    <source>
        <dbReference type="PROSITE" id="PS51017"/>
    </source>
</evidence>
<evidence type="ECO:0000313" key="5">
    <source>
        <dbReference type="EMBL" id="TNV84508.1"/>
    </source>
</evidence>
<evidence type="ECO:0000256" key="2">
    <source>
        <dbReference type="ARBA" id="ARBA00023242"/>
    </source>
</evidence>
<keyword evidence="2" id="KW-0539">Nucleus</keyword>
<dbReference type="Pfam" id="PF06203">
    <property type="entry name" value="CCT"/>
    <property type="match status" value="1"/>
</dbReference>
<evidence type="ECO:0000313" key="6">
    <source>
        <dbReference type="Proteomes" id="UP000785679"/>
    </source>
</evidence>
<reference evidence="5" key="1">
    <citation type="submission" date="2019-06" db="EMBL/GenBank/DDBJ databases">
        <authorList>
            <person name="Zheng W."/>
        </authorList>
    </citation>
    <scope>NUCLEOTIDE SEQUENCE</scope>
    <source>
        <strain evidence="5">QDHG01</strain>
    </source>
</reference>
<dbReference type="InterPro" id="IPR045281">
    <property type="entry name" value="CONSTANS-like"/>
</dbReference>
<feature type="compositionally biased region" description="Low complexity" evidence="3">
    <location>
        <begin position="752"/>
        <end position="761"/>
    </location>
</feature>
<comment type="subcellular location">
    <subcellularLocation>
        <location evidence="1">Nucleus</location>
    </subcellularLocation>
</comment>
<comment type="caution">
    <text evidence="5">The sequence shown here is derived from an EMBL/GenBank/DDBJ whole genome shotgun (WGS) entry which is preliminary data.</text>
</comment>
<dbReference type="PANTHER" id="PTHR31319">
    <property type="entry name" value="ZINC FINGER PROTEIN CONSTANS-LIKE 4"/>
    <property type="match status" value="1"/>
</dbReference>
<proteinExistence type="predicted"/>
<feature type="compositionally biased region" description="Polar residues" evidence="3">
    <location>
        <begin position="535"/>
        <end position="547"/>
    </location>
</feature>
<protein>
    <recommendedName>
        <fullName evidence="4">CCT domain-containing protein</fullName>
    </recommendedName>
</protein>